<evidence type="ECO:0000313" key="2">
    <source>
        <dbReference type="EMBL" id="MFM9608022.1"/>
    </source>
</evidence>
<proteinExistence type="predicted"/>
<reference evidence="2 3" key="1">
    <citation type="submission" date="2024-12" db="EMBL/GenBank/DDBJ databases">
        <title>Forecasting of Potato common scab and diversities of Pathogenic streptomyces spp. in china.</title>
        <authorList>
            <person name="Handique U."/>
            <person name="Wu J."/>
        </authorList>
    </citation>
    <scope>NUCLEOTIDE SEQUENCE [LARGE SCALE GENOMIC DNA]</scope>
    <source>
        <strain evidence="2 3">ZRIMU1530</strain>
    </source>
</reference>
<evidence type="ECO:0008006" key="4">
    <source>
        <dbReference type="Google" id="ProtNLM"/>
    </source>
</evidence>
<organism evidence="2 3">
    <name type="scientific">Streptomyces niveiscabiei</name>
    <dbReference type="NCBI Taxonomy" id="164115"/>
    <lineage>
        <taxon>Bacteria</taxon>
        <taxon>Bacillati</taxon>
        <taxon>Actinomycetota</taxon>
        <taxon>Actinomycetes</taxon>
        <taxon>Kitasatosporales</taxon>
        <taxon>Streptomycetaceae</taxon>
        <taxon>Streptomyces</taxon>
    </lineage>
</organism>
<evidence type="ECO:0000313" key="3">
    <source>
        <dbReference type="Proteomes" id="UP001631957"/>
    </source>
</evidence>
<feature type="signal peptide" evidence="1">
    <location>
        <begin position="1"/>
        <end position="28"/>
    </location>
</feature>
<comment type="caution">
    <text evidence="2">The sequence shown here is derived from an EMBL/GenBank/DDBJ whole genome shotgun (WGS) entry which is preliminary data.</text>
</comment>
<feature type="chain" id="PRO_5047464621" description="Secreted protein" evidence="1">
    <location>
        <begin position="29"/>
        <end position="119"/>
    </location>
</feature>
<dbReference type="Proteomes" id="UP001631957">
    <property type="component" value="Unassembled WGS sequence"/>
</dbReference>
<name>A0ABW9HMV0_9ACTN</name>
<sequence length="119" mass="12432">MRVRHAFAVAVAGSAMALSGLAAPAAHAAPFTTTVAQGDDYARWDLGDKVTVCDRERDGNGVYVSVWLANGYDEFGDSNGSAAPCSSRTYDYGQVEAIQVCEDIIGPINACSAAQPVDD</sequence>
<protein>
    <recommendedName>
        <fullName evidence="4">Secreted protein</fullName>
    </recommendedName>
</protein>
<accession>A0ABW9HMV0</accession>
<keyword evidence="3" id="KW-1185">Reference proteome</keyword>
<keyword evidence="1" id="KW-0732">Signal</keyword>
<evidence type="ECO:0000256" key="1">
    <source>
        <dbReference type="SAM" id="SignalP"/>
    </source>
</evidence>
<dbReference type="RefSeq" id="WP_409120492.1">
    <property type="nucleotide sequence ID" value="NZ_JBJVNI010000002.1"/>
</dbReference>
<gene>
    <name evidence="2" type="ORF">ACKI18_04785</name>
</gene>
<dbReference type="EMBL" id="JBJVNI010000002">
    <property type="protein sequence ID" value="MFM9608022.1"/>
    <property type="molecule type" value="Genomic_DNA"/>
</dbReference>